<protein>
    <submittedName>
        <fullName evidence="1">Uncharacterized protein</fullName>
    </submittedName>
</protein>
<dbReference type="RefSeq" id="WP_129966887.1">
    <property type="nucleotide sequence ID" value="NZ_RYUW01000012.1"/>
</dbReference>
<reference evidence="1 2" key="1">
    <citation type="submission" date="2018-12" db="EMBL/GenBank/DDBJ databases">
        <title>Unveiling genomic diversity among members of the Bifidobacterium pseudolongum species, a widely distributed gut commensal of the animal kingdom.</title>
        <authorList>
            <person name="Lugli G.A."/>
            <person name="Duranti S."/>
            <person name="Albert K."/>
            <person name="Mancabelli L."/>
            <person name="Napoli S."/>
            <person name="Viappiani A."/>
            <person name="Anzalone R."/>
            <person name="Longhi G."/>
            <person name="Milani C."/>
            <person name="Turroni F."/>
            <person name="Alessandri G."/>
            <person name="Sela D.A."/>
            <person name="Van Sinderen D."/>
            <person name="Ventura M."/>
        </authorList>
    </citation>
    <scope>NUCLEOTIDE SEQUENCE [LARGE SCALE GENOMIC DNA]</scope>
    <source>
        <strain evidence="1 2">2003B</strain>
    </source>
</reference>
<dbReference type="Proteomes" id="UP000292382">
    <property type="component" value="Unassembled WGS sequence"/>
</dbReference>
<comment type="caution">
    <text evidence="1">The sequence shown here is derived from an EMBL/GenBank/DDBJ whole genome shotgun (WGS) entry which is preliminary data.</text>
</comment>
<gene>
    <name evidence="1" type="ORF">PG2003B_1037</name>
</gene>
<dbReference type="EMBL" id="RYUW01000012">
    <property type="protein sequence ID" value="RYQ36540.1"/>
    <property type="molecule type" value="Genomic_DNA"/>
</dbReference>
<evidence type="ECO:0000313" key="2">
    <source>
        <dbReference type="Proteomes" id="UP000292382"/>
    </source>
</evidence>
<name>A0A4Q5ATH3_9BIFI</name>
<sequence>MTTTMSMRERREKIERLVKQNPRVQACAHTFNEAQAHISQWHAHNDALCATNGALNELDELLTYSEAALDDLKRAKTTAYNQLMSQYPRVWDTTCVDPFDTGAQDSAAEAGAETEEMEEVPHADPLICADKLMGILDREEDAYTVTIEWCELWDLDASDVRGRLETVRGIRTQFQRLIDQTKEATNA</sequence>
<proteinExistence type="predicted"/>
<accession>A0A4Q5ATH3</accession>
<organism evidence="1 2">
    <name type="scientific">Bifidobacterium pseudolongum subsp. globosum</name>
    <dbReference type="NCBI Taxonomy" id="1690"/>
    <lineage>
        <taxon>Bacteria</taxon>
        <taxon>Bacillati</taxon>
        <taxon>Actinomycetota</taxon>
        <taxon>Actinomycetes</taxon>
        <taxon>Bifidobacteriales</taxon>
        <taxon>Bifidobacteriaceae</taxon>
        <taxon>Bifidobacterium</taxon>
    </lineage>
</organism>
<dbReference type="AlphaFoldDB" id="A0A4Q5ATH3"/>
<evidence type="ECO:0000313" key="1">
    <source>
        <dbReference type="EMBL" id="RYQ36540.1"/>
    </source>
</evidence>